<accession>A0A7I5EBF5</accession>
<protein>
    <submittedName>
        <fullName evidence="2">CCHC-type domain-containing protein</fullName>
    </submittedName>
</protein>
<dbReference type="Gene3D" id="4.10.60.10">
    <property type="entry name" value="Zinc finger, CCHC-type"/>
    <property type="match status" value="1"/>
</dbReference>
<dbReference type="GO" id="GO:0008270">
    <property type="term" value="F:zinc ion binding"/>
    <property type="evidence" value="ECO:0007669"/>
    <property type="project" value="InterPro"/>
</dbReference>
<evidence type="ECO:0000313" key="1">
    <source>
        <dbReference type="Proteomes" id="UP000025227"/>
    </source>
</evidence>
<dbReference type="InterPro" id="IPR036875">
    <property type="entry name" value="Znf_CCHC_sf"/>
</dbReference>
<keyword evidence="1" id="KW-1185">Reference proteome</keyword>
<reference evidence="2" key="1">
    <citation type="submission" date="2020-12" db="UniProtKB">
        <authorList>
            <consortium name="WormBaseParasite"/>
        </authorList>
    </citation>
    <scope>IDENTIFICATION</scope>
    <source>
        <strain evidence="2">MHco3</strain>
    </source>
</reference>
<dbReference type="OrthoDB" id="5875301at2759"/>
<dbReference type="WBParaSite" id="HCON_00124710-00001">
    <property type="protein sequence ID" value="HCON_00124710-00001"/>
    <property type="gene ID" value="HCON_00124710"/>
</dbReference>
<organism evidence="1 2">
    <name type="scientific">Haemonchus contortus</name>
    <name type="common">Barber pole worm</name>
    <dbReference type="NCBI Taxonomy" id="6289"/>
    <lineage>
        <taxon>Eukaryota</taxon>
        <taxon>Metazoa</taxon>
        <taxon>Ecdysozoa</taxon>
        <taxon>Nematoda</taxon>
        <taxon>Chromadorea</taxon>
        <taxon>Rhabditida</taxon>
        <taxon>Rhabditina</taxon>
        <taxon>Rhabditomorpha</taxon>
        <taxon>Strongyloidea</taxon>
        <taxon>Trichostrongylidae</taxon>
        <taxon>Haemonchus</taxon>
    </lineage>
</organism>
<proteinExistence type="predicted"/>
<dbReference type="Proteomes" id="UP000025227">
    <property type="component" value="Unplaced"/>
</dbReference>
<name>A0A7I5EBF5_HAECO</name>
<dbReference type="AlphaFoldDB" id="A0A7I5EBF5"/>
<evidence type="ECO:0000313" key="2">
    <source>
        <dbReference type="WBParaSite" id="HCON_00124710-00001"/>
    </source>
</evidence>
<sequence length="131" mass="15706">MTELWAFLRSHREVPERKFREIDIMREQDCYLICSFCLAKGQHYSDSCPVYTSVERRRSQVKCTLCLDSRHYKIWCPKVGRKCMYCGSENHDKALCTLPERVQDAYKELDDIERELENNEDFYGPPWEIPK</sequence>
<dbReference type="GO" id="GO:0003676">
    <property type="term" value="F:nucleic acid binding"/>
    <property type="evidence" value="ECO:0007669"/>
    <property type="project" value="InterPro"/>
</dbReference>
<dbReference type="OMA" id="CAFCHAK"/>
<dbReference type="SUPFAM" id="SSF57756">
    <property type="entry name" value="Retrovirus zinc finger-like domains"/>
    <property type="match status" value="1"/>
</dbReference>